<dbReference type="GO" id="GO:0003700">
    <property type="term" value="F:DNA-binding transcription factor activity"/>
    <property type="evidence" value="ECO:0007669"/>
    <property type="project" value="InterPro"/>
</dbReference>
<keyword evidence="1" id="KW-0805">Transcription regulation</keyword>
<sequence length="275" mass="30147">MSEASLKVKTLAQLGTAEPWRLGLAHDAPYHMLLWFTRGQGRMMLEGSRRGLGPHNAVFIPADSLFSLEPNAQTLGQAVIIPAGTPLRLPDVPRHLRIRDALVQTELSGLIEAANREQSQARPLAHDALEAHVALISVWLRRQCALDEHVPNRRTAGERLSQRFTQMIPKNYASGASMAFYAKELGVTPTHLTRTVKAATGKTAADLVTERVVHAARSLLESTSYPARNIAQHLGFGSAAYFTRFIQQHTGQSPSQLRKAAVAKNAAPKATPYRK</sequence>
<evidence type="ECO:0000256" key="1">
    <source>
        <dbReference type="ARBA" id="ARBA00023015"/>
    </source>
</evidence>
<dbReference type="SMART" id="SM00342">
    <property type="entry name" value="HTH_ARAC"/>
    <property type="match status" value="1"/>
</dbReference>
<feature type="domain" description="HTH araC/xylS-type" evidence="4">
    <location>
        <begin position="162"/>
        <end position="260"/>
    </location>
</feature>
<dbReference type="InterPro" id="IPR037923">
    <property type="entry name" value="HTH-like"/>
</dbReference>
<evidence type="ECO:0000256" key="3">
    <source>
        <dbReference type="ARBA" id="ARBA00023163"/>
    </source>
</evidence>
<dbReference type="Pfam" id="PF12833">
    <property type="entry name" value="HTH_18"/>
    <property type="match status" value="1"/>
</dbReference>
<gene>
    <name evidence="5" type="ORF">GGR95_002219</name>
</gene>
<dbReference type="SUPFAM" id="SSF51215">
    <property type="entry name" value="Regulatory protein AraC"/>
    <property type="match status" value="1"/>
</dbReference>
<dbReference type="SUPFAM" id="SSF46689">
    <property type="entry name" value="Homeodomain-like"/>
    <property type="match status" value="1"/>
</dbReference>
<proteinExistence type="predicted"/>
<keyword evidence="6" id="KW-1185">Reference proteome</keyword>
<keyword evidence="2" id="KW-0238">DNA-binding</keyword>
<evidence type="ECO:0000256" key="2">
    <source>
        <dbReference type="ARBA" id="ARBA00023125"/>
    </source>
</evidence>
<dbReference type="EMBL" id="JACIEI010000006">
    <property type="protein sequence ID" value="MBB3994573.1"/>
    <property type="molecule type" value="Genomic_DNA"/>
</dbReference>
<dbReference type="GO" id="GO:0043565">
    <property type="term" value="F:sequence-specific DNA binding"/>
    <property type="evidence" value="ECO:0007669"/>
    <property type="project" value="InterPro"/>
</dbReference>
<name>A0A7W6EAA5_9RHOB</name>
<dbReference type="InterPro" id="IPR018060">
    <property type="entry name" value="HTH_AraC"/>
</dbReference>
<evidence type="ECO:0000259" key="4">
    <source>
        <dbReference type="PROSITE" id="PS01124"/>
    </source>
</evidence>
<comment type="caution">
    <text evidence="5">The sequence shown here is derived from an EMBL/GenBank/DDBJ whole genome shotgun (WGS) entry which is preliminary data.</text>
</comment>
<dbReference type="AlphaFoldDB" id="A0A7W6EAA5"/>
<protein>
    <submittedName>
        <fullName evidence="5">AraC family transcriptional activator of pobA</fullName>
    </submittedName>
</protein>
<evidence type="ECO:0000313" key="5">
    <source>
        <dbReference type="EMBL" id="MBB3994573.1"/>
    </source>
</evidence>
<dbReference type="PROSITE" id="PS01124">
    <property type="entry name" value="HTH_ARAC_FAMILY_2"/>
    <property type="match status" value="1"/>
</dbReference>
<dbReference type="InterPro" id="IPR009057">
    <property type="entry name" value="Homeodomain-like_sf"/>
</dbReference>
<dbReference type="RefSeq" id="WP_184565702.1">
    <property type="nucleotide sequence ID" value="NZ_JACIEI010000006.1"/>
</dbReference>
<reference evidence="5 6" key="1">
    <citation type="submission" date="2020-08" db="EMBL/GenBank/DDBJ databases">
        <title>Genomic Encyclopedia of Type Strains, Phase IV (KMG-IV): sequencing the most valuable type-strain genomes for metagenomic binning, comparative biology and taxonomic classification.</title>
        <authorList>
            <person name="Goeker M."/>
        </authorList>
    </citation>
    <scope>NUCLEOTIDE SEQUENCE [LARGE SCALE GENOMIC DNA]</scope>
    <source>
        <strain evidence="5 6">DSM 102234</strain>
    </source>
</reference>
<accession>A0A7W6EAA5</accession>
<keyword evidence="3" id="KW-0804">Transcription</keyword>
<evidence type="ECO:0000313" key="6">
    <source>
        <dbReference type="Proteomes" id="UP000530268"/>
    </source>
</evidence>
<dbReference type="PANTHER" id="PTHR43280:SF32">
    <property type="entry name" value="TRANSCRIPTIONAL REGULATORY PROTEIN"/>
    <property type="match status" value="1"/>
</dbReference>
<dbReference type="Proteomes" id="UP000530268">
    <property type="component" value="Unassembled WGS sequence"/>
</dbReference>
<organism evidence="5 6">
    <name type="scientific">Sulfitobacter undariae</name>
    <dbReference type="NCBI Taxonomy" id="1563671"/>
    <lineage>
        <taxon>Bacteria</taxon>
        <taxon>Pseudomonadati</taxon>
        <taxon>Pseudomonadota</taxon>
        <taxon>Alphaproteobacteria</taxon>
        <taxon>Rhodobacterales</taxon>
        <taxon>Roseobacteraceae</taxon>
        <taxon>Sulfitobacter</taxon>
    </lineage>
</organism>
<dbReference type="PANTHER" id="PTHR43280">
    <property type="entry name" value="ARAC-FAMILY TRANSCRIPTIONAL REGULATOR"/>
    <property type="match status" value="1"/>
</dbReference>
<dbReference type="Gene3D" id="1.10.10.60">
    <property type="entry name" value="Homeodomain-like"/>
    <property type="match status" value="1"/>
</dbReference>